<evidence type="ECO:0000313" key="5">
    <source>
        <dbReference type="Proteomes" id="UP000677054"/>
    </source>
</evidence>
<organism evidence="4">
    <name type="scientific">Darwinula stevensoni</name>
    <dbReference type="NCBI Taxonomy" id="69355"/>
    <lineage>
        <taxon>Eukaryota</taxon>
        <taxon>Metazoa</taxon>
        <taxon>Ecdysozoa</taxon>
        <taxon>Arthropoda</taxon>
        <taxon>Crustacea</taxon>
        <taxon>Oligostraca</taxon>
        <taxon>Ostracoda</taxon>
        <taxon>Podocopa</taxon>
        <taxon>Podocopida</taxon>
        <taxon>Darwinulocopina</taxon>
        <taxon>Darwinuloidea</taxon>
        <taxon>Darwinulidae</taxon>
        <taxon>Darwinula</taxon>
    </lineage>
</organism>
<dbReference type="InterPro" id="IPR032343">
    <property type="entry name" value="MBD2/MBD3_p55-bd"/>
</dbReference>
<dbReference type="AlphaFoldDB" id="A0A7R8X1H1"/>
<dbReference type="GO" id="GO:0006346">
    <property type="term" value="P:DNA methylation-dependent constitutive heterochromatin formation"/>
    <property type="evidence" value="ECO:0007669"/>
    <property type="project" value="TreeGrafter"/>
</dbReference>
<dbReference type="PANTHER" id="PTHR12396:SF0">
    <property type="entry name" value="METHYL-CPG BINDING DOMAIN PROTEIN-LIKE, ISOFORM C"/>
    <property type="match status" value="1"/>
</dbReference>
<feature type="domain" description="Methyl-CpG-binding" evidence="3">
    <location>
        <begin position="628"/>
        <end position="689"/>
    </location>
</feature>
<evidence type="ECO:0000259" key="3">
    <source>
        <dbReference type="Pfam" id="PF16564"/>
    </source>
</evidence>
<dbReference type="GO" id="GO:0000122">
    <property type="term" value="P:negative regulation of transcription by RNA polymerase II"/>
    <property type="evidence" value="ECO:0007669"/>
    <property type="project" value="TreeGrafter"/>
</dbReference>
<reference evidence="4" key="1">
    <citation type="submission" date="2020-11" db="EMBL/GenBank/DDBJ databases">
        <authorList>
            <person name="Tran Van P."/>
        </authorList>
    </citation>
    <scope>NUCLEOTIDE SEQUENCE</scope>
</reference>
<dbReference type="InterPro" id="IPR016177">
    <property type="entry name" value="DNA-bd_dom_sf"/>
</dbReference>
<dbReference type="GO" id="GO:0005634">
    <property type="term" value="C:nucleus"/>
    <property type="evidence" value="ECO:0007669"/>
    <property type="project" value="UniProtKB-ARBA"/>
</dbReference>
<gene>
    <name evidence="4" type="ORF">DSTB1V02_LOCUS863</name>
</gene>
<name>A0A7R8X1H1_9CRUS</name>
<feature type="region of interest" description="Disordered" evidence="1">
    <location>
        <begin position="604"/>
        <end position="623"/>
    </location>
</feature>
<proteinExistence type="predicted"/>
<dbReference type="InterPro" id="IPR025884">
    <property type="entry name" value="MeCpG-bd_2/3_C_dom"/>
</dbReference>
<dbReference type="Gene3D" id="3.30.2350.10">
    <property type="entry name" value="Pseudouridine synthase"/>
    <property type="match status" value="1"/>
</dbReference>
<protein>
    <submittedName>
        <fullName evidence="4">Uncharacterized protein</fullName>
    </submittedName>
</protein>
<evidence type="ECO:0000256" key="1">
    <source>
        <dbReference type="SAM" id="MobiDB-lite"/>
    </source>
</evidence>
<dbReference type="GO" id="GO:0008327">
    <property type="term" value="F:methyl-CpG binding"/>
    <property type="evidence" value="ECO:0007669"/>
    <property type="project" value="TreeGrafter"/>
</dbReference>
<evidence type="ECO:0000313" key="4">
    <source>
        <dbReference type="EMBL" id="CAD7240858.1"/>
    </source>
</evidence>
<dbReference type="PANTHER" id="PTHR12396">
    <property type="entry name" value="METHYL-CPG BINDING PROTEIN, MBD"/>
    <property type="match status" value="1"/>
</dbReference>
<dbReference type="Proteomes" id="UP000677054">
    <property type="component" value="Unassembled WGS sequence"/>
</dbReference>
<dbReference type="EMBL" id="CAJPEV010000068">
    <property type="protein sequence ID" value="CAG0880012.1"/>
    <property type="molecule type" value="Genomic_DNA"/>
</dbReference>
<keyword evidence="5" id="KW-1185">Reference proteome</keyword>
<evidence type="ECO:0000259" key="2">
    <source>
        <dbReference type="Pfam" id="PF14048"/>
    </source>
</evidence>
<dbReference type="SUPFAM" id="SSF54171">
    <property type="entry name" value="DNA-binding domain"/>
    <property type="match status" value="1"/>
</dbReference>
<accession>A0A7R8X1H1</accession>
<dbReference type="EMBL" id="LR899585">
    <property type="protein sequence ID" value="CAD7240858.1"/>
    <property type="molecule type" value="Genomic_DNA"/>
</dbReference>
<dbReference type="Pfam" id="PF14048">
    <property type="entry name" value="MBD_C"/>
    <property type="match status" value="1"/>
</dbReference>
<sequence length="788" mass="88225">MVQSGLQQLYDMMTSRAGGKDKEMNHAITKKSRYMLSVSFDNLEQGDLRFVDMDFPEEPYYSFIGHDYKQKMKVRCLTEVKIKAKEEETEQIKSTRAIWKAEKESRLPHGLELLSAFVKNDTLSTSVLTKAMRGIYTCEVLNETGCTLGHAKLVIHVRSLWDALWPFIGILGQVVILTAFSSYMEYHNNQKVLDPKNMRKRNAGMGEGIQAHPPQLPIGEILPLQEAFISGSSIDVLEPDRDLTPKETLFCSGMDPLASNIETRQNTQSGMVVLNKPYGLLHRPHPETLKQRRKHPHLYMGTRADDRFSIEACLPDLAASLQIGKLHIAKSIDRQGHYQVLYNSGIVVMTENERLVEEVKQQLKSQPGSQFVVALGQLSPPSGKLKVGLMLEEDPKDQSMRRPVVVESVPLRKVKQGLVVPVKLQYHTVRWNPDLGVSLVCARVKVTRWRALPLLMSHLLTPVLGDPFYGSRVTRVMGVPVKLPAHHSATNTPQTLSDEIVQALSLPKNFNELLPMHIHMGACILTDMEDTGPEAQNPITIIAPPPPHFQWTYLNLGQSQSDPGIDRPSGKRFCSKQELMRFFGDAIDLANFEYSSGKIVHPQFLKRGRGRPPSTKPNTAPQPTVEFTYGLRSEASLIPPIRQTASIFKQPVTVIKSSHGGSIRTDIKPVSVDKPQQIFWQKRLEGMRACNVLGQEIQEMELPKKLKPVGGNIKEQTALQSLATSLHTSTQPITGQTSSKAALDKNPAIYLNPQQPLIQAFIFEEADIREQEEAVLAVRKKLAKALES</sequence>
<dbReference type="OrthoDB" id="10072024at2759"/>
<feature type="domain" description="Methyl-CpG binding protein 2/3 C-terminal" evidence="2">
    <location>
        <begin position="694"/>
        <end position="786"/>
    </location>
</feature>
<dbReference type="Pfam" id="PF16564">
    <property type="entry name" value="MBDa"/>
    <property type="match status" value="1"/>
</dbReference>